<dbReference type="GO" id="GO:0032580">
    <property type="term" value="C:Golgi cisterna membrane"/>
    <property type="evidence" value="ECO:0007669"/>
    <property type="project" value="UniProtKB-SubCell"/>
</dbReference>
<evidence type="ECO:0000256" key="4">
    <source>
        <dbReference type="ARBA" id="ARBA00022679"/>
    </source>
</evidence>
<keyword evidence="5" id="KW-0333">Golgi apparatus</keyword>
<keyword evidence="5" id="KW-0472">Membrane</keyword>
<evidence type="ECO:0000259" key="6">
    <source>
        <dbReference type="Pfam" id="PF00852"/>
    </source>
</evidence>
<dbReference type="EMBL" id="JBGBPQ010000021">
    <property type="protein sequence ID" value="KAL1503690.1"/>
    <property type="molecule type" value="Genomic_DNA"/>
</dbReference>
<dbReference type="Proteomes" id="UP001515480">
    <property type="component" value="Unassembled WGS sequence"/>
</dbReference>
<keyword evidence="5" id="KW-0812">Transmembrane</keyword>
<evidence type="ECO:0000256" key="5">
    <source>
        <dbReference type="RuleBase" id="RU003832"/>
    </source>
</evidence>
<evidence type="ECO:0000256" key="1">
    <source>
        <dbReference type="ARBA" id="ARBA00004922"/>
    </source>
</evidence>
<dbReference type="PANTHER" id="PTHR11929:SF194">
    <property type="entry name" value="ALPHA-(1,3)-FUCOSYLTRANSFERASE 10"/>
    <property type="match status" value="1"/>
</dbReference>
<keyword evidence="3 5" id="KW-0328">Glycosyltransferase</keyword>
<name>A0AB34INL7_PRYPA</name>
<dbReference type="InterPro" id="IPR055270">
    <property type="entry name" value="Glyco_tran_10_C"/>
</dbReference>
<evidence type="ECO:0000256" key="3">
    <source>
        <dbReference type="ARBA" id="ARBA00022676"/>
    </source>
</evidence>
<dbReference type="InterPro" id="IPR001503">
    <property type="entry name" value="Glyco_trans_10"/>
</dbReference>
<protein>
    <recommendedName>
        <fullName evidence="5">Fucosyltransferase</fullName>
        <ecNumber evidence="5">2.4.1.-</ecNumber>
    </recommendedName>
</protein>
<evidence type="ECO:0000313" key="8">
    <source>
        <dbReference type="Proteomes" id="UP001515480"/>
    </source>
</evidence>
<comment type="pathway">
    <text evidence="1">Protein modification; protein glycosylation.</text>
</comment>
<organism evidence="7 8">
    <name type="scientific">Prymnesium parvum</name>
    <name type="common">Toxic golden alga</name>
    <dbReference type="NCBI Taxonomy" id="97485"/>
    <lineage>
        <taxon>Eukaryota</taxon>
        <taxon>Haptista</taxon>
        <taxon>Haptophyta</taxon>
        <taxon>Prymnesiophyceae</taxon>
        <taxon>Prymnesiales</taxon>
        <taxon>Prymnesiaceae</taxon>
        <taxon>Prymnesium</taxon>
    </lineage>
</organism>
<feature type="domain" description="Fucosyltransferase C-terminal" evidence="6">
    <location>
        <begin position="206"/>
        <end position="366"/>
    </location>
</feature>
<comment type="caution">
    <text evidence="7">The sequence shown here is derived from an EMBL/GenBank/DDBJ whole genome shotgun (WGS) entry which is preliminary data.</text>
</comment>
<dbReference type="Pfam" id="PF00852">
    <property type="entry name" value="Glyco_transf_10"/>
    <property type="match status" value="1"/>
</dbReference>
<dbReference type="AlphaFoldDB" id="A0AB34INL7"/>
<evidence type="ECO:0000313" key="7">
    <source>
        <dbReference type="EMBL" id="KAL1503690.1"/>
    </source>
</evidence>
<gene>
    <name evidence="7" type="ORF">AB1Y20_012163</name>
</gene>
<dbReference type="GO" id="GO:0008417">
    <property type="term" value="F:fucosyltransferase activity"/>
    <property type="evidence" value="ECO:0007669"/>
    <property type="project" value="InterPro"/>
</dbReference>
<evidence type="ECO:0000256" key="2">
    <source>
        <dbReference type="ARBA" id="ARBA00008919"/>
    </source>
</evidence>
<reference evidence="7 8" key="1">
    <citation type="journal article" date="2024" name="Science">
        <title>Giant polyketide synthase enzymes in the biosynthesis of giant marine polyether toxins.</title>
        <authorList>
            <person name="Fallon T.R."/>
            <person name="Shende V.V."/>
            <person name="Wierzbicki I.H."/>
            <person name="Pendleton A.L."/>
            <person name="Watervoot N.F."/>
            <person name="Auber R.P."/>
            <person name="Gonzalez D.J."/>
            <person name="Wisecaver J.H."/>
            <person name="Moore B.S."/>
        </authorList>
    </citation>
    <scope>NUCLEOTIDE SEQUENCE [LARGE SCALE GENOMIC DNA]</scope>
    <source>
        <strain evidence="7 8">12B1</strain>
    </source>
</reference>
<comment type="subcellular location">
    <subcellularLocation>
        <location evidence="5">Golgi apparatus</location>
        <location evidence="5">Golgi stack membrane</location>
        <topology evidence="5">Single-pass type II membrane protein</topology>
    </subcellularLocation>
</comment>
<proteinExistence type="inferred from homology"/>
<keyword evidence="4 5" id="KW-0808">Transferase</keyword>
<dbReference type="SUPFAM" id="SSF53756">
    <property type="entry name" value="UDP-Glycosyltransferase/glycogen phosphorylase"/>
    <property type="match status" value="1"/>
</dbReference>
<keyword evidence="8" id="KW-1185">Reference proteome</keyword>
<dbReference type="InterPro" id="IPR038577">
    <property type="entry name" value="GT10-like_C_sf"/>
</dbReference>
<dbReference type="EC" id="2.4.1.-" evidence="5"/>
<sequence>MACALLAGFAFRIRSAAERESLCMLLGSWLLVDDSMLWMSQNKLSHVQPGRAAPARVLYTEEGTYFGRAWPRTLGMSSSEHTVLCHSRGGEDIELRRIADPAYAREAVHRGDVEAHVRVVHSPDSQSLSHVRGLRTSPLDWLVHYTMESPLMWPADLHHEYMRQFNARWSYRRELSLLPSVYFPRPPLAPLLRPKYRVPWTQKLHTRLLVTAVTNCADYVGRKEYLEELQRVPRLRERYVNFGACRPVGAPGLPSRSHEGQPRSDAEVDRFVSRSFFYLALENAACDGYVTEKLSRAVSAGVVPVVFDAPPRDGRGRSVPGYSRFLPPHTYINVAHFGSPADLAAHLEATAANRTQYEAYLWPRSLSLAQLRERWPDLAEWEELTNAYRARRARSRLAWRRTFRVSHRASFATICRKAPAWPEESATAFGLR</sequence>
<accession>A0AB34INL7</accession>
<dbReference type="PANTHER" id="PTHR11929">
    <property type="entry name" value="ALPHA- 1,3 -FUCOSYLTRANSFERASE"/>
    <property type="match status" value="1"/>
</dbReference>
<dbReference type="Gene3D" id="3.40.50.11660">
    <property type="entry name" value="Glycosyl transferase family 10, C-terminal domain"/>
    <property type="match status" value="1"/>
</dbReference>
<comment type="similarity">
    <text evidence="2 5">Belongs to the glycosyltransferase 10 family.</text>
</comment>